<dbReference type="PANTHER" id="PTHR14969">
    <property type="entry name" value="SPHINGOSINE-1-PHOSPHATE PHOSPHOHYDROLASE"/>
    <property type="match status" value="1"/>
</dbReference>
<evidence type="ECO:0000256" key="5">
    <source>
        <dbReference type="ARBA" id="ARBA00022989"/>
    </source>
</evidence>
<keyword evidence="5 7" id="KW-1133">Transmembrane helix</keyword>
<feature type="transmembrane region" description="Helical" evidence="7">
    <location>
        <begin position="7"/>
        <end position="25"/>
    </location>
</feature>
<keyword evidence="10" id="KW-1185">Reference proteome</keyword>
<comment type="subcellular location">
    <subcellularLocation>
        <location evidence="1">Cell membrane</location>
        <topology evidence="1">Multi-pass membrane protein</topology>
    </subcellularLocation>
</comment>
<organism evidence="9 10">
    <name type="scientific">Enteractinococcus helveticum</name>
    <dbReference type="NCBI Taxonomy" id="1837282"/>
    <lineage>
        <taxon>Bacteria</taxon>
        <taxon>Bacillati</taxon>
        <taxon>Actinomycetota</taxon>
        <taxon>Actinomycetes</taxon>
        <taxon>Micrococcales</taxon>
        <taxon>Micrococcaceae</taxon>
    </lineage>
</organism>
<dbReference type="SMART" id="SM00014">
    <property type="entry name" value="acidPPc"/>
    <property type="match status" value="1"/>
</dbReference>
<evidence type="ECO:0000313" key="10">
    <source>
        <dbReference type="Proteomes" id="UP000078292"/>
    </source>
</evidence>
<dbReference type="GO" id="GO:0005886">
    <property type="term" value="C:plasma membrane"/>
    <property type="evidence" value="ECO:0007669"/>
    <property type="project" value="UniProtKB-SubCell"/>
</dbReference>
<reference evidence="9 10" key="1">
    <citation type="submission" date="2016-04" db="EMBL/GenBank/DDBJ databases">
        <title>First whole genome shotgun sequence of the bacterium Enteractinococcus sp. strain UASWS1574.</title>
        <authorList>
            <person name="Crovadore J."/>
            <person name="Chablais R."/>
            <person name="Lefort F."/>
        </authorList>
    </citation>
    <scope>NUCLEOTIDE SEQUENCE [LARGE SCALE GENOMIC DNA]</scope>
    <source>
        <strain evidence="9 10">UASWS1574</strain>
    </source>
</reference>
<sequence>MSHLSKLFWALVMWIVAGIVITLLHETPAWSMKIFLWVVTDELTPTGVLASTIIMLVLIILYVGVMVRAWILKNRFHLGQLVVGGTFAVVMYMMNLLLKNRYERIRPCHHIEVATECPLIGNFSYPSNHTVIAFGLAAGLAFAVPRLAYLVYPLAMVEGIARVIAGHHYPHDVLAGAALGMFGVLGALMATQFVVLAVVGDKDSRRLTSDADFRQ</sequence>
<feature type="domain" description="Phosphatidic acid phosphatase type 2/haloperoxidase" evidence="8">
    <location>
        <begin position="82"/>
        <end position="188"/>
    </location>
</feature>
<feature type="transmembrane region" description="Helical" evidence="7">
    <location>
        <begin position="45"/>
        <end position="71"/>
    </location>
</feature>
<keyword evidence="4" id="KW-0378">Hydrolase</keyword>
<evidence type="ECO:0000256" key="7">
    <source>
        <dbReference type="SAM" id="Phobius"/>
    </source>
</evidence>
<feature type="transmembrane region" description="Helical" evidence="7">
    <location>
        <begin position="131"/>
        <end position="152"/>
    </location>
</feature>
<dbReference type="InterPro" id="IPR000326">
    <property type="entry name" value="PAP2/HPO"/>
</dbReference>
<gene>
    <name evidence="9" type="ORF">A6F49_11185</name>
</gene>
<dbReference type="AlphaFoldDB" id="A0A1B7LYN4"/>
<dbReference type="STRING" id="1837282.A6F49_11185"/>
<evidence type="ECO:0000313" key="9">
    <source>
        <dbReference type="EMBL" id="OAV60519.1"/>
    </source>
</evidence>
<feature type="transmembrane region" description="Helical" evidence="7">
    <location>
        <begin position="78"/>
        <end position="98"/>
    </location>
</feature>
<keyword evidence="6 7" id="KW-0472">Membrane</keyword>
<evidence type="ECO:0000259" key="8">
    <source>
        <dbReference type="SMART" id="SM00014"/>
    </source>
</evidence>
<accession>A0A1B7LYN4</accession>
<dbReference type="PANTHER" id="PTHR14969:SF62">
    <property type="entry name" value="DECAPRENYLPHOSPHORYL-5-PHOSPHORIBOSE PHOSPHATASE RV3807C-RELATED"/>
    <property type="match status" value="1"/>
</dbReference>
<dbReference type="Proteomes" id="UP000078292">
    <property type="component" value="Unassembled WGS sequence"/>
</dbReference>
<dbReference type="Pfam" id="PF01569">
    <property type="entry name" value="PAP2"/>
    <property type="match status" value="1"/>
</dbReference>
<dbReference type="EMBL" id="LXEY01000019">
    <property type="protein sequence ID" value="OAV60519.1"/>
    <property type="molecule type" value="Genomic_DNA"/>
</dbReference>
<feature type="transmembrane region" description="Helical" evidence="7">
    <location>
        <begin position="173"/>
        <end position="199"/>
    </location>
</feature>
<dbReference type="SUPFAM" id="SSF48317">
    <property type="entry name" value="Acid phosphatase/Vanadium-dependent haloperoxidase"/>
    <property type="match status" value="1"/>
</dbReference>
<keyword evidence="3 7" id="KW-0812">Transmembrane</keyword>
<dbReference type="InterPro" id="IPR036938">
    <property type="entry name" value="PAP2/HPO_sf"/>
</dbReference>
<proteinExistence type="predicted"/>
<evidence type="ECO:0000256" key="3">
    <source>
        <dbReference type="ARBA" id="ARBA00022692"/>
    </source>
</evidence>
<evidence type="ECO:0000256" key="1">
    <source>
        <dbReference type="ARBA" id="ARBA00004651"/>
    </source>
</evidence>
<name>A0A1B7LYN4_9MICC</name>
<dbReference type="Gene3D" id="1.20.144.10">
    <property type="entry name" value="Phosphatidic acid phosphatase type 2/haloperoxidase"/>
    <property type="match status" value="1"/>
</dbReference>
<evidence type="ECO:0000256" key="4">
    <source>
        <dbReference type="ARBA" id="ARBA00022801"/>
    </source>
</evidence>
<protein>
    <recommendedName>
        <fullName evidence="8">Phosphatidic acid phosphatase type 2/haloperoxidase domain-containing protein</fullName>
    </recommendedName>
</protein>
<comment type="caution">
    <text evidence="9">The sequence shown here is derived from an EMBL/GenBank/DDBJ whole genome shotgun (WGS) entry which is preliminary data.</text>
</comment>
<evidence type="ECO:0000256" key="6">
    <source>
        <dbReference type="ARBA" id="ARBA00023136"/>
    </source>
</evidence>
<dbReference type="GO" id="GO:0016787">
    <property type="term" value="F:hydrolase activity"/>
    <property type="evidence" value="ECO:0007669"/>
    <property type="project" value="UniProtKB-KW"/>
</dbReference>
<dbReference type="RefSeq" id="WP_052504883.1">
    <property type="nucleotide sequence ID" value="NZ_LXEY01000019.1"/>
</dbReference>
<evidence type="ECO:0000256" key="2">
    <source>
        <dbReference type="ARBA" id="ARBA00022475"/>
    </source>
</evidence>
<keyword evidence="2" id="KW-1003">Cell membrane</keyword>